<dbReference type="Proteomes" id="UP000829354">
    <property type="component" value="Chromosome V"/>
</dbReference>
<name>A0AAE9F810_CAEBR</name>
<evidence type="ECO:0000256" key="1">
    <source>
        <dbReference type="SAM" id="MobiDB-lite"/>
    </source>
</evidence>
<protein>
    <submittedName>
        <fullName evidence="2">Uncharacterized protein</fullName>
    </submittedName>
</protein>
<accession>A0AAE9F810</accession>
<dbReference type="AlphaFoldDB" id="A0AAE9F810"/>
<evidence type="ECO:0000313" key="2">
    <source>
        <dbReference type="EMBL" id="UMM36542.1"/>
    </source>
</evidence>
<sequence length="78" mass="9000">MGYGKNDNNRDWNHMGVDWKVMTTIRIQLARVGTTTKMVIGRQQLAHSRGRQKQQYSELSEKRMADEVDPAKHGTTKL</sequence>
<keyword evidence="3" id="KW-1185">Reference proteome</keyword>
<feature type="compositionally biased region" description="Basic and acidic residues" evidence="1">
    <location>
        <begin position="59"/>
        <end position="72"/>
    </location>
</feature>
<feature type="region of interest" description="Disordered" evidence="1">
    <location>
        <begin position="43"/>
        <end position="78"/>
    </location>
</feature>
<dbReference type="EMBL" id="CP092624">
    <property type="protein sequence ID" value="UMM36542.1"/>
    <property type="molecule type" value="Genomic_DNA"/>
</dbReference>
<organism evidence="2 3">
    <name type="scientific">Caenorhabditis briggsae</name>
    <dbReference type="NCBI Taxonomy" id="6238"/>
    <lineage>
        <taxon>Eukaryota</taxon>
        <taxon>Metazoa</taxon>
        <taxon>Ecdysozoa</taxon>
        <taxon>Nematoda</taxon>
        <taxon>Chromadorea</taxon>
        <taxon>Rhabditida</taxon>
        <taxon>Rhabditina</taxon>
        <taxon>Rhabditomorpha</taxon>
        <taxon>Rhabditoidea</taxon>
        <taxon>Rhabditidae</taxon>
        <taxon>Peloderinae</taxon>
        <taxon>Caenorhabditis</taxon>
    </lineage>
</organism>
<reference evidence="2 3" key="1">
    <citation type="submission" date="2022-04" db="EMBL/GenBank/DDBJ databases">
        <title>Chromosome-level reference genomes for two strains of Caenorhabditis briggsae: an improved platform for comparative genomics.</title>
        <authorList>
            <person name="Stevens L."/>
            <person name="Andersen E."/>
        </authorList>
    </citation>
    <scope>NUCLEOTIDE SEQUENCE [LARGE SCALE GENOMIC DNA]</scope>
    <source>
        <strain evidence="2">VX34</strain>
        <tissue evidence="2">Whole-organism</tissue>
    </source>
</reference>
<proteinExistence type="predicted"/>
<gene>
    <name evidence="2" type="ORF">L5515_008657</name>
</gene>
<evidence type="ECO:0000313" key="3">
    <source>
        <dbReference type="Proteomes" id="UP000829354"/>
    </source>
</evidence>